<feature type="compositionally biased region" description="Acidic residues" evidence="1">
    <location>
        <begin position="52"/>
        <end position="64"/>
    </location>
</feature>
<proteinExistence type="predicted"/>
<gene>
    <name evidence="2" type="ORF">GGR12_000061</name>
</gene>
<evidence type="ECO:0000256" key="1">
    <source>
        <dbReference type="SAM" id="MobiDB-lite"/>
    </source>
</evidence>
<evidence type="ECO:0000313" key="2">
    <source>
        <dbReference type="EMBL" id="MBB4081222.1"/>
    </source>
</evidence>
<dbReference type="AlphaFoldDB" id="A0A7W6JBL8"/>
<feature type="compositionally biased region" description="Pro residues" evidence="1">
    <location>
        <begin position="28"/>
        <end position="40"/>
    </location>
</feature>
<reference evidence="2 3" key="1">
    <citation type="submission" date="2020-08" db="EMBL/GenBank/DDBJ databases">
        <title>Genomic Encyclopedia of Type Strains, Phase IV (KMG-IV): sequencing the most valuable type-strain genomes for metagenomic binning, comparative biology and taxonomic classification.</title>
        <authorList>
            <person name="Goeker M."/>
        </authorList>
    </citation>
    <scope>NUCLEOTIDE SEQUENCE [LARGE SCALE GENOMIC DNA]</scope>
    <source>
        <strain evidence="2 3">DSM 23960</strain>
    </source>
</reference>
<comment type="caution">
    <text evidence="2">The sequence shown here is derived from an EMBL/GenBank/DDBJ whole genome shotgun (WGS) entry which is preliminary data.</text>
</comment>
<dbReference type="EMBL" id="JACIDM010000001">
    <property type="protein sequence ID" value="MBB4081222.1"/>
    <property type="molecule type" value="Genomic_DNA"/>
</dbReference>
<dbReference type="RefSeq" id="WP_183201648.1">
    <property type="nucleotide sequence ID" value="NZ_BAAAER010000002.1"/>
</dbReference>
<feature type="compositionally biased region" description="Low complexity" evidence="1">
    <location>
        <begin position="41"/>
        <end position="51"/>
    </location>
</feature>
<evidence type="ECO:0000313" key="3">
    <source>
        <dbReference type="Proteomes" id="UP000529946"/>
    </source>
</evidence>
<feature type="region of interest" description="Disordered" evidence="1">
    <location>
        <begin position="27"/>
        <end position="73"/>
    </location>
</feature>
<accession>A0A7W6JBL8</accession>
<name>A0A7W6JBL8_9CAUL</name>
<keyword evidence="3" id="KW-1185">Reference proteome</keyword>
<protein>
    <submittedName>
        <fullName evidence="2">Uncharacterized protein</fullName>
    </submittedName>
</protein>
<dbReference type="Proteomes" id="UP000529946">
    <property type="component" value="Unassembled WGS sequence"/>
</dbReference>
<organism evidence="2 3">
    <name type="scientific">Brevundimonas lenta</name>
    <dbReference type="NCBI Taxonomy" id="424796"/>
    <lineage>
        <taxon>Bacteria</taxon>
        <taxon>Pseudomonadati</taxon>
        <taxon>Pseudomonadota</taxon>
        <taxon>Alphaproteobacteria</taxon>
        <taxon>Caulobacterales</taxon>
        <taxon>Caulobacteraceae</taxon>
        <taxon>Brevundimonas</taxon>
    </lineage>
</organism>
<sequence>MLIAVVALIAALQSQTPAPVVQVAAQPPTQPVSLPVPAPPSASVEAATEADAAPESEVEPEAEPEAGAVAEEPRTRQVCRYVELPARRFPVRRCRTVPVEG</sequence>